<evidence type="ECO:0000313" key="1">
    <source>
        <dbReference type="EMBL" id="OYQ35043.1"/>
    </source>
</evidence>
<dbReference type="EMBL" id="NOXV01000288">
    <property type="protein sequence ID" value="OYQ35043.1"/>
    <property type="molecule type" value="Genomic_DNA"/>
</dbReference>
<protein>
    <submittedName>
        <fullName evidence="1">Uncharacterized protein</fullName>
    </submittedName>
</protein>
<gene>
    <name evidence="1" type="ORF">CHU92_11295</name>
</gene>
<name>A0A255Z0L9_9FLAO</name>
<accession>A0A255Z0L9</accession>
<evidence type="ECO:0000313" key="2">
    <source>
        <dbReference type="Proteomes" id="UP000216605"/>
    </source>
</evidence>
<dbReference type="AlphaFoldDB" id="A0A255Z0L9"/>
<reference evidence="1 2" key="1">
    <citation type="submission" date="2017-07" db="EMBL/GenBank/DDBJ databases">
        <title>Flavobacterium cyanobacteriorum sp. nov., isolated from cyanobacterial aggregates in a eutrophic lake.</title>
        <authorList>
            <person name="Cai H."/>
        </authorList>
    </citation>
    <scope>NUCLEOTIDE SEQUENCE [LARGE SCALE GENOMIC DNA]</scope>
    <source>
        <strain evidence="1 2">TH021</strain>
    </source>
</reference>
<proteinExistence type="predicted"/>
<organism evidence="1 2">
    <name type="scientific">Flavobacterium cyanobacteriorum</name>
    <dbReference type="NCBI Taxonomy" id="2022802"/>
    <lineage>
        <taxon>Bacteria</taxon>
        <taxon>Pseudomonadati</taxon>
        <taxon>Bacteroidota</taxon>
        <taxon>Flavobacteriia</taxon>
        <taxon>Flavobacteriales</taxon>
        <taxon>Flavobacteriaceae</taxon>
        <taxon>Flavobacterium</taxon>
    </lineage>
</organism>
<sequence length="59" mass="6278">MCAVYCFGAGSLWHFWQAFSRCQLYLPAAKAGGAEDAASIGAILKAMRFSAVHYADGCS</sequence>
<keyword evidence="2" id="KW-1185">Reference proteome</keyword>
<comment type="caution">
    <text evidence="1">The sequence shown here is derived from an EMBL/GenBank/DDBJ whole genome shotgun (WGS) entry which is preliminary data.</text>
</comment>
<dbReference type="Proteomes" id="UP000216605">
    <property type="component" value="Unassembled WGS sequence"/>
</dbReference>